<dbReference type="OrthoDB" id="409644at2759"/>
<proteinExistence type="predicted"/>
<evidence type="ECO:0000313" key="1">
    <source>
        <dbReference type="EMBL" id="EDW04377.1"/>
    </source>
</evidence>
<dbReference type="STRING" id="7222.B4K4D7"/>
<dbReference type="SMR" id="B4K4D7"/>
<keyword evidence="2" id="KW-1185">Reference proteome</keyword>
<dbReference type="EMBL" id="CH932275">
    <property type="protein sequence ID" value="EDW04377.1"/>
    <property type="molecule type" value="Genomic_DNA"/>
</dbReference>
<dbReference type="AlphaFoldDB" id="B4K4D7"/>
<gene>
    <name evidence="1" type="primary">Dgri\GH23277</name>
    <name evidence="1" type="ORF">Dgri_GH23277</name>
</gene>
<dbReference type="Proteomes" id="UP000001070">
    <property type="component" value="Unassembled WGS sequence"/>
</dbReference>
<name>B4K4D7_DROGR</name>
<dbReference type="HOGENOM" id="CLU_2760451_0_0_1"/>
<protein>
    <submittedName>
        <fullName evidence="1">GH23277</fullName>
    </submittedName>
</protein>
<accession>B4K4D7</accession>
<sequence length="70" mass="8066">MASKRTTNPRIQLYGLKTLRNMGTMPCVRRYIIGNWLTEICEMKCLDAEAECARDALLDWLRRDIADSSS</sequence>
<evidence type="ECO:0000313" key="2">
    <source>
        <dbReference type="Proteomes" id="UP000001070"/>
    </source>
</evidence>
<organism evidence="2">
    <name type="scientific">Drosophila grimshawi</name>
    <name type="common">Hawaiian fruit fly</name>
    <name type="synonym">Idiomyia grimshawi</name>
    <dbReference type="NCBI Taxonomy" id="7222"/>
    <lineage>
        <taxon>Eukaryota</taxon>
        <taxon>Metazoa</taxon>
        <taxon>Ecdysozoa</taxon>
        <taxon>Arthropoda</taxon>
        <taxon>Hexapoda</taxon>
        <taxon>Insecta</taxon>
        <taxon>Pterygota</taxon>
        <taxon>Neoptera</taxon>
        <taxon>Endopterygota</taxon>
        <taxon>Diptera</taxon>
        <taxon>Brachycera</taxon>
        <taxon>Muscomorpha</taxon>
        <taxon>Ephydroidea</taxon>
        <taxon>Drosophilidae</taxon>
        <taxon>Drosophila</taxon>
        <taxon>Hawaiian Drosophila</taxon>
    </lineage>
</organism>
<reference evidence="1 2" key="1">
    <citation type="journal article" date="2007" name="Nature">
        <title>Evolution of genes and genomes on the Drosophila phylogeny.</title>
        <authorList>
            <consortium name="Drosophila 12 Genomes Consortium"/>
            <person name="Clark A.G."/>
            <person name="Eisen M.B."/>
            <person name="Smith D.R."/>
            <person name="Bergman C.M."/>
            <person name="Oliver B."/>
            <person name="Markow T.A."/>
            <person name="Kaufman T.C."/>
            <person name="Kellis M."/>
            <person name="Gelbart W."/>
            <person name="Iyer V.N."/>
            <person name="Pollard D.A."/>
            <person name="Sackton T.B."/>
            <person name="Larracuente A.M."/>
            <person name="Singh N.D."/>
            <person name="Abad J.P."/>
            <person name="Abt D.N."/>
            <person name="Adryan B."/>
            <person name="Aguade M."/>
            <person name="Akashi H."/>
            <person name="Anderson W.W."/>
            <person name="Aquadro C.F."/>
            <person name="Ardell D.H."/>
            <person name="Arguello R."/>
            <person name="Artieri C.G."/>
            <person name="Barbash D.A."/>
            <person name="Barker D."/>
            <person name="Barsanti P."/>
            <person name="Batterham P."/>
            <person name="Batzoglou S."/>
            <person name="Begun D."/>
            <person name="Bhutkar A."/>
            <person name="Blanco E."/>
            <person name="Bosak S.A."/>
            <person name="Bradley R.K."/>
            <person name="Brand A.D."/>
            <person name="Brent M.R."/>
            <person name="Brooks A.N."/>
            <person name="Brown R.H."/>
            <person name="Butlin R.K."/>
            <person name="Caggese C."/>
            <person name="Calvi B.R."/>
            <person name="Bernardo de Carvalho A."/>
            <person name="Caspi A."/>
            <person name="Castrezana S."/>
            <person name="Celniker S.E."/>
            <person name="Chang J.L."/>
            <person name="Chapple C."/>
            <person name="Chatterji S."/>
            <person name="Chinwalla A."/>
            <person name="Civetta A."/>
            <person name="Clifton S.W."/>
            <person name="Comeron J.M."/>
            <person name="Costello J.C."/>
            <person name="Coyne J.A."/>
            <person name="Daub J."/>
            <person name="David R.G."/>
            <person name="Delcher A.L."/>
            <person name="Delehaunty K."/>
            <person name="Do C.B."/>
            <person name="Ebling H."/>
            <person name="Edwards K."/>
            <person name="Eickbush T."/>
            <person name="Evans J.D."/>
            <person name="Filipski A."/>
            <person name="Findeiss S."/>
            <person name="Freyhult E."/>
            <person name="Fulton L."/>
            <person name="Fulton R."/>
            <person name="Garcia A.C."/>
            <person name="Gardiner A."/>
            <person name="Garfield D.A."/>
            <person name="Garvin B.E."/>
            <person name="Gibson G."/>
            <person name="Gilbert D."/>
            <person name="Gnerre S."/>
            <person name="Godfrey J."/>
            <person name="Good R."/>
            <person name="Gotea V."/>
            <person name="Gravely B."/>
            <person name="Greenberg A.J."/>
            <person name="Griffiths-Jones S."/>
            <person name="Gross S."/>
            <person name="Guigo R."/>
            <person name="Gustafson E.A."/>
            <person name="Haerty W."/>
            <person name="Hahn M.W."/>
            <person name="Halligan D.L."/>
            <person name="Halpern A.L."/>
            <person name="Halter G.M."/>
            <person name="Han M.V."/>
            <person name="Heger A."/>
            <person name="Hillier L."/>
            <person name="Hinrichs A.S."/>
            <person name="Holmes I."/>
            <person name="Hoskins R.A."/>
            <person name="Hubisz M.J."/>
            <person name="Hultmark D."/>
            <person name="Huntley M.A."/>
            <person name="Jaffe D.B."/>
            <person name="Jagadeeshan S."/>
            <person name="Jeck W.R."/>
            <person name="Johnson J."/>
            <person name="Jones C.D."/>
            <person name="Jordan W.C."/>
            <person name="Karpen G.H."/>
            <person name="Kataoka E."/>
            <person name="Keightley P.D."/>
            <person name="Kheradpour P."/>
            <person name="Kirkness E.F."/>
            <person name="Koerich L.B."/>
            <person name="Kristiansen K."/>
            <person name="Kudrna D."/>
            <person name="Kulathinal R.J."/>
            <person name="Kumar S."/>
            <person name="Kwok R."/>
            <person name="Lander E."/>
            <person name="Langley C.H."/>
            <person name="Lapoint R."/>
            <person name="Lazzaro B.P."/>
            <person name="Lee S.J."/>
            <person name="Levesque L."/>
            <person name="Li R."/>
            <person name="Lin C.F."/>
            <person name="Lin M.F."/>
            <person name="Lindblad-Toh K."/>
            <person name="Llopart A."/>
            <person name="Long M."/>
            <person name="Low L."/>
            <person name="Lozovsky E."/>
            <person name="Lu J."/>
            <person name="Luo M."/>
            <person name="Machado C.A."/>
            <person name="Makalowski W."/>
            <person name="Marzo M."/>
            <person name="Matsuda M."/>
            <person name="Matzkin L."/>
            <person name="McAllister B."/>
            <person name="McBride C.S."/>
            <person name="McKernan B."/>
            <person name="McKernan K."/>
            <person name="Mendez-Lago M."/>
            <person name="Minx P."/>
            <person name="Mollenhauer M.U."/>
            <person name="Montooth K."/>
            <person name="Mount S.M."/>
            <person name="Mu X."/>
            <person name="Myers E."/>
            <person name="Negre B."/>
            <person name="Newfeld S."/>
            <person name="Nielsen R."/>
            <person name="Noor M.A."/>
            <person name="O'Grady P."/>
            <person name="Pachter L."/>
            <person name="Papaceit M."/>
            <person name="Parisi M.J."/>
            <person name="Parisi M."/>
            <person name="Parts L."/>
            <person name="Pedersen J.S."/>
            <person name="Pesole G."/>
            <person name="Phillippy A.M."/>
            <person name="Ponting C.P."/>
            <person name="Pop M."/>
            <person name="Porcelli D."/>
            <person name="Powell J.R."/>
            <person name="Prohaska S."/>
            <person name="Pruitt K."/>
            <person name="Puig M."/>
            <person name="Quesneville H."/>
            <person name="Ram K.R."/>
            <person name="Rand D."/>
            <person name="Rasmussen M.D."/>
            <person name="Reed L.K."/>
            <person name="Reenan R."/>
            <person name="Reily A."/>
            <person name="Remington K.A."/>
            <person name="Rieger T.T."/>
            <person name="Ritchie M.G."/>
            <person name="Robin C."/>
            <person name="Rogers Y.H."/>
            <person name="Rohde C."/>
            <person name="Rozas J."/>
            <person name="Rubenfield M.J."/>
            <person name="Ruiz A."/>
            <person name="Russo S."/>
            <person name="Salzberg S.L."/>
            <person name="Sanchez-Gracia A."/>
            <person name="Saranga D.J."/>
            <person name="Sato H."/>
            <person name="Schaeffer S.W."/>
            <person name="Schatz M.C."/>
            <person name="Schlenke T."/>
            <person name="Schwartz R."/>
            <person name="Segarra C."/>
            <person name="Singh R.S."/>
            <person name="Sirot L."/>
            <person name="Sirota M."/>
            <person name="Sisneros N.B."/>
            <person name="Smith C.D."/>
            <person name="Smith T.F."/>
            <person name="Spieth J."/>
            <person name="Stage D.E."/>
            <person name="Stark A."/>
            <person name="Stephan W."/>
            <person name="Strausberg R.L."/>
            <person name="Strempel S."/>
            <person name="Sturgill D."/>
            <person name="Sutton G."/>
            <person name="Sutton G.G."/>
            <person name="Tao W."/>
            <person name="Teichmann S."/>
            <person name="Tobari Y.N."/>
            <person name="Tomimura Y."/>
            <person name="Tsolas J.M."/>
            <person name="Valente V.L."/>
            <person name="Venter E."/>
            <person name="Venter J.C."/>
            <person name="Vicario S."/>
            <person name="Vieira F.G."/>
            <person name="Vilella A.J."/>
            <person name="Villasante A."/>
            <person name="Walenz B."/>
            <person name="Wang J."/>
            <person name="Wasserman M."/>
            <person name="Watts T."/>
            <person name="Wilson D."/>
            <person name="Wilson R.K."/>
            <person name="Wing R.A."/>
            <person name="Wolfner M.F."/>
            <person name="Wong A."/>
            <person name="Wong G.K."/>
            <person name="Wu C.I."/>
            <person name="Wu G."/>
            <person name="Yamamoto D."/>
            <person name="Yang H.P."/>
            <person name="Yang S.P."/>
            <person name="Yorke J.A."/>
            <person name="Yoshida K."/>
            <person name="Zdobnov E."/>
            <person name="Zhang P."/>
            <person name="Zhang Y."/>
            <person name="Zimin A.V."/>
            <person name="Baldwin J."/>
            <person name="Abdouelleil A."/>
            <person name="Abdulkadir J."/>
            <person name="Abebe A."/>
            <person name="Abera B."/>
            <person name="Abreu J."/>
            <person name="Acer S.C."/>
            <person name="Aftuck L."/>
            <person name="Alexander A."/>
            <person name="An P."/>
            <person name="Anderson E."/>
            <person name="Anderson S."/>
            <person name="Arachi H."/>
            <person name="Azer M."/>
            <person name="Bachantsang P."/>
            <person name="Barry A."/>
            <person name="Bayul T."/>
            <person name="Berlin A."/>
            <person name="Bessette D."/>
            <person name="Bloom T."/>
            <person name="Blye J."/>
            <person name="Boguslavskiy L."/>
            <person name="Bonnet C."/>
            <person name="Boukhgalter B."/>
            <person name="Bourzgui I."/>
            <person name="Brown A."/>
            <person name="Cahill P."/>
            <person name="Channer S."/>
            <person name="Cheshatsang Y."/>
            <person name="Chuda L."/>
            <person name="Citroen M."/>
            <person name="Collymore A."/>
            <person name="Cooke P."/>
            <person name="Costello M."/>
            <person name="D'Aco K."/>
            <person name="Daza R."/>
            <person name="De Haan G."/>
            <person name="DeGray S."/>
            <person name="DeMaso C."/>
            <person name="Dhargay N."/>
            <person name="Dooley K."/>
            <person name="Dooley E."/>
            <person name="Doricent M."/>
            <person name="Dorje P."/>
            <person name="Dorjee K."/>
            <person name="Dupes A."/>
            <person name="Elong R."/>
            <person name="Falk J."/>
            <person name="Farina A."/>
            <person name="Faro S."/>
            <person name="Ferguson D."/>
            <person name="Fisher S."/>
            <person name="Foley C.D."/>
            <person name="Franke A."/>
            <person name="Friedrich D."/>
            <person name="Gadbois L."/>
            <person name="Gearin G."/>
            <person name="Gearin C.R."/>
            <person name="Giannoukos G."/>
            <person name="Goode T."/>
            <person name="Graham J."/>
            <person name="Grandbois E."/>
            <person name="Grewal S."/>
            <person name="Gyaltsen K."/>
            <person name="Hafez N."/>
            <person name="Hagos B."/>
            <person name="Hall J."/>
            <person name="Henson C."/>
            <person name="Hollinger A."/>
            <person name="Honan T."/>
            <person name="Huard M.D."/>
            <person name="Hughes L."/>
            <person name="Hurhula B."/>
            <person name="Husby M.E."/>
            <person name="Kamat A."/>
            <person name="Kanga B."/>
            <person name="Kashin S."/>
            <person name="Khazanovich D."/>
            <person name="Kisner P."/>
            <person name="Lance K."/>
            <person name="Lara M."/>
            <person name="Lee W."/>
            <person name="Lennon N."/>
            <person name="Letendre F."/>
            <person name="LeVine R."/>
            <person name="Lipovsky A."/>
            <person name="Liu X."/>
            <person name="Liu J."/>
            <person name="Liu S."/>
            <person name="Lokyitsang T."/>
            <person name="Lokyitsang Y."/>
            <person name="Lubonja R."/>
            <person name="Lui A."/>
            <person name="MacDonald P."/>
            <person name="Magnisalis V."/>
            <person name="Maru K."/>
            <person name="Matthews C."/>
            <person name="McCusker W."/>
            <person name="McDonough S."/>
            <person name="Mehta T."/>
            <person name="Meldrim J."/>
            <person name="Meneus L."/>
            <person name="Mihai O."/>
            <person name="Mihalev A."/>
            <person name="Mihova T."/>
            <person name="Mittelman R."/>
            <person name="Mlenga V."/>
            <person name="Montmayeur A."/>
            <person name="Mulrain L."/>
            <person name="Navidi A."/>
            <person name="Naylor J."/>
            <person name="Negash T."/>
            <person name="Nguyen T."/>
            <person name="Nguyen N."/>
            <person name="Nicol R."/>
            <person name="Norbu C."/>
            <person name="Norbu N."/>
            <person name="Novod N."/>
            <person name="O'Neill B."/>
            <person name="Osman S."/>
            <person name="Markiewicz E."/>
            <person name="Oyono O.L."/>
            <person name="Patti C."/>
            <person name="Phunkhang P."/>
            <person name="Pierre F."/>
            <person name="Priest M."/>
            <person name="Raghuraman S."/>
            <person name="Rege F."/>
            <person name="Reyes R."/>
            <person name="Rise C."/>
            <person name="Rogov P."/>
            <person name="Ross K."/>
            <person name="Ryan E."/>
            <person name="Settipalli S."/>
            <person name="Shea T."/>
            <person name="Sherpa N."/>
            <person name="Shi L."/>
            <person name="Shih D."/>
            <person name="Sparrow T."/>
            <person name="Spaulding J."/>
            <person name="Stalker J."/>
            <person name="Stange-Thomann N."/>
            <person name="Stavropoulos S."/>
            <person name="Stone C."/>
            <person name="Strader C."/>
            <person name="Tesfaye S."/>
            <person name="Thomson T."/>
            <person name="Thoulutsang Y."/>
            <person name="Thoulutsang D."/>
            <person name="Topham K."/>
            <person name="Topping I."/>
            <person name="Tsamla T."/>
            <person name="Vassiliev H."/>
            <person name="Vo A."/>
            <person name="Wangchuk T."/>
            <person name="Wangdi T."/>
            <person name="Weiand M."/>
            <person name="Wilkinson J."/>
            <person name="Wilson A."/>
            <person name="Yadav S."/>
            <person name="Young G."/>
            <person name="Yu Q."/>
            <person name="Zembek L."/>
            <person name="Zhong D."/>
            <person name="Zimmer A."/>
            <person name="Zwirko Z."/>
            <person name="Jaffe D.B."/>
            <person name="Alvarez P."/>
            <person name="Brockman W."/>
            <person name="Butler J."/>
            <person name="Chin C."/>
            <person name="Gnerre S."/>
            <person name="Grabherr M."/>
            <person name="Kleber M."/>
            <person name="Mauceli E."/>
            <person name="MacCallum I."/>
        </authorList>
    </citation>
    <scope>NUCLEOTIDE SEQUENCE [LARGE SCALE GENOMIC DNA]</scope>
    <source>
        <strain evidence="2">Tucson 15287-2541.00</strain>
    </source>
</reference>